<reference evidence="3" key="2">
    <citation type="submission" date="2025-08" db="UniProtKB">
        <authorList>
            <consortium name="Ensembl"/>
        </authorList>
    </citation>
    <scope>IDENTIFICATION</scope>
</reference>
<feature type="compositionally biased region" description="Basic and acidic residues" evidence="1">
    <location>
        <begin position="258"/>
        <end position="267"/>
    </location>
</feature>
<feature type="region of interest" description="Disordered" evidence="1">
    <location>
        <begin position="258"/>
        <end position="278"/>
    </location>
</feature>
<proteinExistence type="predicted"/>
<dbReference type="AlphaFoldDB" id="A0A4W5P2Y9"/>
<dbReference type="SUPFAM" id="SSF54695">
    <property type="entry name" value="POZ domain"/>
    <property type="match status" value="1"/>
</dbReference>
<dbReference type="GO" id="GO:0051260">
    <property type="term" value="P:protein homooligomerization"/>
    <property type="evidence" value="ECO:0007669"/>
    <property type="project" value="InterPro"/>
</dbReference>
<keyword evidence="4" id="KW-1185">Reference proteome</keyword>
<dbReference type="PANTHER" id="PTHR14499">
    <property type="entry name" value="POTASSIUM CHANNEL TETRAMERIZATION DOMAIN-CONTAINING"/>
    <property type="match status" value="1"/>
</dbReference>
<evidence type="ECO:0000256" key="1">
    <source>
        <dbReference type="SAM" id="MobiDB-lite"/>
    </source>
</evidence>
<evidence type="ECO:0000259" key="2">
    <source>
        <dbReference type="SMART" id="SM00225"/>
    </source>
</evidence>
<dbReference type="GeneTree" id="ENSGT00940000161898"/>
<organism evidence="3 4">
    <name type="scientific">Hucho hucho</name>
    <name type="common">huchen</name>
    <dbReference type="NCBI Taxonomy" id="62062"/>
    <lineage>
        <taxon>Eukaryota</taxon>
        <taxon>Metazoa</taxon>
        <taxon>Chordata</taxon>
        <taxon>Craniata</taxon>
        <taxon>Vertebrata</taxon>
        <taxon>Euteleostomi</taxon>
        <taxon>Actinopterygii</taxon>
        <taxon>Neopterygii</taxon>
        <taxon>Teleostei</taxon>
        <taxon>Protacanthopterygii</taxon>
        <taxon>Salmoniformes</taxon>
        <taxon>Salmonidae</taxon>
        <taxon>Salmoninae</taxon>
        <taxon>Hucho</taxon>
    </lineage>
</organism>
<dbReference type="InterPro" id="IPR003131">
    <property type="entry name" value="T1-type_BTB"/>
</dbReference>
<reference evidence="3" key="3">
    <citation type="submission" date="2025-09" db="UniProtKB">
        <authorList>
            <consortium name="Ensembl"/>
        </authorList>
    </citation>
    <scope>IDENTIFICATION</scope>
</reference>
<reference evidence="4" key="1">
    <citation type="submission" date="2018-06" db="EMBL/GenBank/DDBJ databases">
        <title>Genome assembly of Danube salmon.</title>
        <authorList>
            <person name="Macqueen D.J."/>
            <person name="Gundappa M.K."/>
        </authorList>
    </citation>
    <scope>NUCLEOTIDE SEQUENCE [LARGE SCALE GENOMIC DNA]</scope>
</reference>
<dbReference type="GO" id="GO:0005783">
    <property type="term" value="C:endoplasmic reticulum"/>
    <property type="evidence" value="ECO:0007669"/>
    <property type="project" value="TreeGrafter"/>
</dbReference>
<dbReference type="Proteomes" id="UP000314982">
    <property type="component" value="Unassembled WGS sequence"/>
</dbReference>
<dbReference type="Pfam" id="PF02214">
    <property type="entry name" value="BTB_2"/>
    <property type="match status" value="1"/>
</dbReference>
<evidence type="ECO:0000313" key="4">
    <source>
        <dbReference type="Proteomes" id="UP000314982"/>
    </source>
</evidence>
<dbReference type="InterPro" id="IPR011333">
    <property type="entry name" value="SKP1/BTB/POZ_sf"/>
</dbReference>
<sequence>MSAQDLITFNIGGQKFTTTLSTLRRHQDSRIARILDGKDTDFKVISGQVFVDRDWTFFKYILDYMRTGQITLPAEFSDYNGLAQEAQFYGLYPLALWVERNIHRSRVEVLELRFSVQETQGFFRIFCSNNKTLEALATRISIFVEHPNLNGNFPHLPQNSSTPHPVPVQRPSHHDMVFHCGTDQLARDDISARFVTIEPDDRKLLNSTNVLGLLVDTLLKDGFRLIDTRTVSPEEKVECYMFERSRNTQIVVLSETPRAEHLRREDTQSQLGEGKKKK</sequence>
<name>A0A4W5P2Y9_9TELE</name>
<dbReference type="PANTHER" id="PTHR14499:SF5">
    <property type="entry name" value="POTASSIUM CHANNEL REGULATORY PROTEIN"/>
    <property type="match status" value="1"/>
</dbReference>
<feature type="domain" description="BTB" evidence="2">
    <location>
        <begin position="5"/>
        <end position="106"/>
    </location>
</feature>
<dbReference type="InterPro" id="IPR000210">
    <property type="entry name" value="BTB/POZ_dom"/>
</dbReference>
<dbReference type="Ensembl" id="ENSHHUT00000060999.1">
    <property type="protein sequence ID" value="ENSHHUP00000058986.1"/>
    <property type="gene ID" value="ENSHHUG00000035066.1"/>
</dbReference>
<dbReference type="Gene3D" id="3.30.710.10">
    <property type="entry name" value="Potassium Channel Kv1.1, Chain A"/>
    <property type="match status" value="1"/>
</dbReference>
<dbReference type="STRING" id="62062.ENSHHUP00000058986"/>
<accession>A0A4W5P2Y9</accession>
<evidence type="ECO:0000313" key="3">
    <source>
        <dbReference type="Ensembl" id="ENSHHUP00000058986.1"/>
    </source>
</evidence>
<dbReference type="SMART" id="SM00225">
    <property type="entry name" value="BTB"/>
    <property type="match status" value="1"/>
</dbReference>
<protein>
    <submittedName>
        <fullName evidence="3">Potassium channel regulator</fullName>
    </submittedName>
</protein>